<reference evidence="1" key="1">
    <citation type="journal article" date="2022" name="bioRxiv">
        <title>Genomics of Preaxostyla Flagellates Illuminates Evolutionary Transitions and the Path Towards Mitochondrial Loss.</title>
        <authorList>
            <person name="Novak L.V.F."/>
            <person name="Treitli S.C."/>
            <person name="Pyrih J."/>
            <person name="Halakuc P."/>
            <person name="Pipaliya S.V."/>
            <person name="Vacek V."/>
            <person name="Brzon O."/>
            <person name="Soukal P."/>
            <person name="Eme L."/>
            <person name="Dacks J.B."/>
            <person name="Karnkowska A."/>
            <person name="Elias M."/>
            <person name="Hampl V."/>
        </authorList>
    </citation>
    <scope>NUCLEOTIDE SEQUENCE</scope>
    <source>
        <strain evidence="1">RCP-MX</strain>
    </source>
</reference>
<name>A0ABQ8UXD9_9EUKA</name>
<dbReference type="EMBL" id="JAPMOS010000002">
    <property type="protein sequence ID" value="KAJ4462781.1"/>
    <property type="molecule type" value="Genomic_DNA"/>
</dbReference>
<keyword evidence="2" id="KW-1185">Reference proteome</keyword>
<evidence type="ECO:0000313" key="1">
    <source>
        <dbReference type="EMBL" id="KAJ4462781.1"/>
    </source>
</evidence>
<dbReference type="Proteomes" id="UP001141327">
    <property type="component" value="Unassembled WGS sequence"/>
</dbReference>
<gene>
    <name evidence="1" type="ORF">PAPYR_804</name>
</gene>
<accession>A0ABQ8UXD9</accession>
<organism evidence="1 2">
    <name type="scientific">Paratrimastix pyriformis</name>
    <dbReference type="NCBI Taxonomy" id="342808"/>
    <lineage>
        <taxon>Eukaryota</taxon>
        <taxon>Metamonada</taxon>
        <taxon>Preaxostyla</taxon>
        <taxon>Paratrimastigidae</taxon>
        <taxon>Paratrimastix</taxon>
    </lineage>
</organism>
<evidence type="ECO:0000313" key="2">
    <source>
        <dbReference type="Proteomes" id="UP001141327"/>
    </source>
</evidence>
<sequence length="324" mass="34738">MMQEQCGTVPTRRSPQISDLPMLSRLPAAPSSLLLPFARSACACSGGSFAVATTVSVTVTDDKNAQKEKKQIDMAKIMGQLISHTQLINLHTTYRTALGANAVQHPLYSMVVPFLAATSGGIITNLAIHQRPIGWLVDNTPVWKSLLYWALTYHSPGDRFYKFFSGNQLVKDTFTMLDAWSDPQGLCGNVQGALDKYPGAPLGGFLAGVVFSCGGGATVGFLDARTRDPALKWLLSNPNRGLKMAALSSAAYIGLSGLLERTLPVAGSPQARKAHAQRVARGAVMALSMACAAQAVIKGRRDRQRQQADGERKDCGCRGRCKTT</sequence>
<protein>
    <submittedName>
        <fullName evidence="1">Uncharacterized protein</fullName>
    </submittedName>
</protein>
<comment type="caution">
    <text evidence="1">The sequence shown here is derived from an EMBL/GenBank/DDBJ whole genome shotgun (WGS) entry which is preliminary data.</text>
</comment>
<proteinExistence type="predicted"/>